<accession>A0A2V3IDE6</accession>
<evidence type="ECO:0000256" key="1">
    <source>
        <dbReference type="SAM" id="SignalP"/>
    </source>
</evidence>
<evidence type="ECO:0000313" key="3">
    <source>
        <dbReference type="Proteomes" id="UP000247409"/>
    </source>
</evidence>
<keyword evidence="3" id="KW-1185">Reference proteome</keyword>
<dbReference type="EMBL" id="NBIV01000358">
    <property type="protein sequence ID" value="PXF40109.1"/>
    <property type="molecule type" value="Genomic_DNA"/>
</dbReference>
<gene>
    <name evidence="2" type="ORF">BWQ96_10185</name>
</gene>
<name>A0A2V3IDE6_9FLOR</name>
<dbReference type="Proteomes" id="UP000247409">
    <property type="component" value="Unassembled WGS sequence"/>
</dbReference>
<protein>
    <submittedName>
        <fullName evidence="2">Uncharacterized protein</fullName>
    </submittedName>
</protein>
<sequence>MKYQTAALIALSCVQLWVCAGFVVSSSASKGEWDKSRDEVATISATLPVLDRSVRGWQRTALGRAQQKLNDLQAELRLSQQSYKCRSEKTRVLRSLYWKKKMLKCTMSNMRKARFECKKRKGLQTMMKWRKKTCRWNRRCLAEKVWPLQWRLRKAKEGCDCVMKLKVMKQIWRTKKVKCGRYRKVYVIKAEIKKVQRKVEYLKKLLRPKPSVAPRPY</sequence>
<feature type="signal peptide" evidence="1">
    <location>
        <begin position="1"/>
        <end position="21"/>
    </location>
</feature>
<reference evidence="2 3" key="1">
    <citation type="journal article" date="2018" name="Mol. Biol. Evol.">
        <title>Analysis of the draft genome of the red seaweed Gracilariopsis chorda provides insights into genome size evolution in Rhodophyta.</title>
        <authorList>
            <person name="Lee J."/>
            <person name="Yang E.C."/>
            <person name="Graf L."/>
            <person name="Yang J.H."/>
            <person name="Qiu H."/>
            <person name="Zel Zion U."/>
            <person name="Chan C.X."/>
            <person name="Stephens T.G."/>
            <person name="Weber A.P.M."/>
            <person name="Boo G.H."/>
            <person name="Boo S.M."/>
            <person name="Kim K.M."/>
            <person name="Shin Y."/>
            <person name="Jung M."/>
            <person name="Lee S.J."/>
            <person name="Yim H.S."/>
            <person name="Lee J.H."/>
            <person name="Bhattacharya D."/>
            <person name="Yoon H.S."/>
        </authorList>
    </citation>
    <scope>NUCLEOTIDE SEQUENCE [LARGE SCALE GENOMIC DNA]</scope>
    <source>
        <strain evidence="2 3">SKKU-2015</strain>
        <tissue evidence="2">Whole body</tissue>
    </source>
</reference>
<proteinExistence type="predicted"/>
<comment type="caution">
    <text evidence="2">The sequence shown here is derived from an EMBL/GenBank/DDBJ whole genome shotgun (WGS) entry which is preliminary data.</text>
</comment>
<evidence type="ECO:0000313" key="2">
    <source>
        <dbReference type="EMBL" id="PXF40109.1"/>
    </source>
</evidence>
<organism evidence="2 3">
    <name type="scientific">Gracilariopsis chorda</name>
    <dbReference type="NCBI Taxonomy" id="448386"/>
    <lineage>
        <taxon>Eukaryota</taxon>
        <taxon>Rhodophyta</taxon>
        <taxon>Florideophyceae</taxon>
        <taxon>Rhodymeniophycidae</taxon>
        <taxon>Gracilariales</taxon>
        <taxon>Gracilariaceae</taxon>
        <taxon>Gracilariopsis</taxon>
    </lineage>
</organism>
<keyword evidence="1" id="KW-0732">Signal</keyword>
<dbReference type="AlphaFoldDB" id="A0A2V3IDE6"/>
<feature type="chain" id="PRO_5015869373" evidence="1">
    <location>
        <begin position="22"/>
        <end position="217"/>
    </location>
</feature>